<accession>A0AAV4PNG2</accession>
<dbReference type="EMBL" id="BPLR01004828">
    <property type="protein sequence ID" value="GIX97853.1"/>
    <property type="molecule type" value="Genomic_DNA"/>
</dbReference>
<dbReference type="AlphaFoldDB" id="A0AAV4PNG2"/>
<dbReference type="Proteomes" id="UP001054945">
    <property type="component" value="Unassembled WGS sequence"/>
</dbReference>
<evidence type="ECO:0000313" key="3">
    <source>
        <dbReference type="EMBL" id="GIX97853.1"/>
    </source>
</evidence>
<sequence>MPPKEIAMPRKRRLSKECQNRQDEIPSESSEDRQSSLTNIRERTAKESMAKQQWPSNLESKCLIQLQGERSRISEQRERKRQYNSDFFQRVKATETQEERETRLEKQRVCQARLRAAESPEQRERRLERERARQAEYKAAETAEQRQRRLHINERNQRVRETETPEQRQIRLEKLRTWRSKSRAAETEEQRKNRLENRRTLNARKKKNKENVVSDEPTVVIKEEPIEYHPELLASQDKAIKNIIKDNGDTVPVGPTVIIKEEPMSFDSEPSSSADIVIKDEFVVCSEDDTGYSADEPPSTEPTSHVTLSVACLGSGHKSCSDQ</sequence>
<protein>
    <recommendedName>
        <fullName evidence="2">STPR domain-containing protein</fullName>
    </recommendedName>
</protein>
<feature type="region of interest" description="Disordered" evidence="1">
    <location>
        <begin position="113"/>
        <end position="211"/>
    </location>
</feature>
<name>A0AAV4PNG2_CAEEX</name>
<feature type="region of interest" description="Disordered" evidence="1">
    <location>
        <begin position="1"/>
        <end position="55"/>
    </location>
</feature>
<keyword evidence="4" id="KW-1185">Reference proteome</keyword>
<feature type="compositionally biased region" description="Basic and acidic residues" evidence="1">
    <location>
        <begin position="115"/>
        <end position="176"/>
    </location>
</feature>
<feature type="domain" description="STPR" evidence="2">
    <location>
        <begin position="146"/>
        <end position="201"/>
    </location>
</feature>
<organism evidence="3 4">
    <name type="scientific">Caerostris extrusa</name>
    <name type="common">Bark spider</name>
    <name type="synonym">Caerostris bankana</name>
    <dbReference type="NCBI Taxonomy" id="172846"/>
    <lineage>
        <taxon>Eukaryota</taxon>
        <taxon>Metazoa</taxon>
        <taxon>Ecdysozoa</taxon>
        <taxon>Arthropoda</taxon>
        <taxon>Chelicerata</taxon>
        <taxon>Arachnida</taxon>
        <taxon>Araneae</taxon>
        <taxon>Araneomorphae</taxon>
        <taxon>Entelegynae</taxon>
        <taxon>Araneoidea</taxon>
        <taxon>Araneidae</taxon>
        <taxon>Caerostris</taxon>
    </lineage>
</organism>
<reference evidence="3 4" key="1">
    <citation type="submission" date="2021-06" db="EMBL/GenBank/DDBJ databases">
        <title>Caerostris extrusa draft genome.</title>
        <authorList>
            <person name="Kono N."/>
            <person name="Arakawa K."/>
        </authorList>
    </citation>
    <scope>NUCLEOTIDE SEQUENCE [LARGE SCALE GENOMIC DNA]</scope>
</reference>
<feature type="compositionally biased region" description="Basic and acidic residues" evidence="1">
    <location>
        <begin position="183"/>
        <end position="199"/>
    </location>
</feature>
<gene>
    <name evidence="3" type="ORF">CEXT_722121</name>
</gene>
<feature type="compositionally biased region" description="Basic and acidic residues" evidence="1">
    <location>
        <begin position="15"/>
        <end position="49"/>
    </location>
</feature>
<evidence type="ECO:0000256" key="1">
    <source>
        <dbReference type="SAM" id="MobiDB-lite"/>
    </source>
</evidence>
<evidence type="ECO:0000259" key="2">
    <source>
        <dbReference type="Pfam" id="PF21107"/>
    </source>
</evidence>
<dbReference type="Pfam" id="PF21107">
    <property type="entry name" value="STPRs"/>
    <property type="match status" value="1"/>
</dbReference>
<proteinExistence type="predicted"/>
<dbReference type="InterPro" id="IPR048998">
    <property type="entry name" value="STPR"/>
</dbReference>
<evidence type="ECO:0000313" key="4">
    <source>
        <dbReference type="Proteomes" id="UP001054945"/>
    </source>
</evidence>
<comment type="caution">
    <text evidence="3">The sequence shown here is derived from an EMBL/GenBank/DDBJ whole genome shotgun (WGS) entry which is preliminary data.</text>
</comment>